<feature type="domain" description="Phosphoribosyltransferase" evidence="1">
    <location>
        <begin position="19"/>
        <end position="194"/>
    </location>
</feature>
<organism evidence="2 3">
    <name type="scientific">Azohydromonas caseinilytica</name>
    <dbReference type="NCBI Taxonomy" id="2728836"/>
    <lineage>
        <taxon>Bacteria</taxon>
        <taxon>Pseudomonadati</taxon>
        <taxon>Pseudomonadota</taxon>
        <taxon>Betaproteobacteria</taxon>
        <taxon>Burkholderiales</taxon>
        <taxon>Sphaerotilaceae</taxon>
        <taxon>Azohydromonas</taxon>
    </lineage>
</organism>
<dbReference type="Pfam" id="PF00156">
    <property type="entry name" value="Pribosyltran"/>
    <property type="match status" value="1"/>
</dbReference>
<dbReference type="SUPFAM" id="SSF53271">
    <property type="entry name" value="PRTase-like"/>
    <property type="match status" value="1"/>
</dbReference>
<sequence>MRDVFANRTEAGRLLARALAALTLVDPVVLALPRGGVPVAAEVADALHAPLDLLLVRKIGAPGQRELAVAAIAEGPHNEPVIDRETLYFSGATMDYVERQAEVERLEIERRRAAYLRGRPPLPVEGKTAVLVDDGIATGTTVRAALRALRRRRPARLVLAVPVAPAEAVAALRGEVDDLVCLSQPAFFRAVGVPYVDFHQVEDDEVIGILDTHWQRASPATP</sequence>
<dbReference type="CDD" id="cd06223">
    <property type="entry name" value="PRTases_typeI"/>
    <property type="match status" value="1"/>
</dbReference>
<keyword evidence="2" id="KW-0328">Glycosyltransferase</keyword>
<dbReference type="Gene3D" id="3.30.1310.20">
    <property type="entry name" value="PRTase-like"/>
    <property type="match status" value="1"/>
</dbReference>
<evidence type="ECO:0000259" key="1">
    <source>
        <dbReference type="Pfam" id="PF00156"/>
    </source>
</evidence>
<accession>A0A848FDD4</accession>
<dbReference type="InterPro" id="IPR029057">
    <property type="entry name" value="PRTase-like"/>
</dbReference>
<dbReference type="EMBL" id="JABBFW010000028">
    <property type="protein sequence ID" value="NML18217.1"/>
    <property type="molecule type" value="Genomic_DNA"/>
</dbReference>
<keyword evidence="2" id="KW-0808">Transferase</keyword>
<evidence type="ECO:0000313" key="2">
    <source>
        <dbReference type="EMBL" id="NML18217.1"/>
    </source>
</evidence>
<dbReference type="AlphaFoldDB" id="A0A848FDD4"/>
<dbReference type="GO" id="GO:0016757">
    <property type="term" value="F:glycosyltransferase activity"/>
    <property type="evidence" value="ECO:0007669"/>
    <property type="project" value="UniProtKB-KW"/>
</dbReference>
<protein>
    <submittedName>
        <fullName evidence="2">Phosphoribosyltransferase</fullName>
    </submittedName>
</protein>
<dbReference type="Proteomes" id="UP000574067">
    <property type="component" value="Unassembled WGS sequence"/>
</dbReference>
<dbReference type="Gene3D" id="3.40.50.2020">
    <property type="match status" value="1"/>
</dbReference>
<dbReference type="RefSeq" id="WP_169163112.1">
    <property type="nucleotide sequence ID" value="NZ_JABBFW010000028.1"/>
</dbReference>
<gene>
    <name evidence="2" type="ORF">HHL10_24930</name>
</gene>
<comment type="caution">
    <text evidence="2">The sequence shown here is derived from an EMBL/GenBank/DDBJ whole genome shotgun (WGS) entry which is preliminary data.</text>
</comment>
<proteinExistence type="predicted"/>
<keyword evidence="3" id="KW-1185">Reference proteome</keyword>
<evidence type="ECO:0000313" key="3">
    <source>
        <dbReference type="Proteomes" id="UP000574067"/>
    </source>
</evidence>
<reference evidence="2 3" key="1">
    <citation type="submission" date="2020-04" db="EMBL/GenBank/DDBJ databases">
        <title>Azohydromonas sp. isolated from soil.</title>
        <authorList>
            <person name="Dahal R.H."/>
        </authorList>
    </citation>
    <scope>NUCLEOTIDE SEQUENCE [LARGE SCALE GENOMIC DNA]</scope>
    <source>
        <strain evidence="2 3">G-1-1-14</strain>
    </source>
</reference>
<name>A0A848FDD4_9BURK</name>
<dbReference type="InterPro" id="IPR000836">
    <property type="entry name" value="PRTase_dom"/>
</dbReference>